<protein>
    <submittedName>
        <fullName evidence="4">Transposase</fullName>
    </submittedName>
</protein>
<dbReference type="InterPro" id="IPR036397">
    <property type="entry name" value="RNaseH_sf"/>
</dbReference>
<name>A0A0M4CZN4_9BACT</name>
<comment type="similarity">
    <text evidence="1">Belongs to the transposase IS21/IS408/IS1162 family.</text>
</comment>
<dbReference type="Gene3D" id="3.30.420.10">
    <property type="entry name" value="Ribonuclease H-like superfamily/Ribonuclease H"/>
    <property type="match status" value="1"/>
</dbReference>
<dbReference type="KEGG" id="des:DSOUD_3490"/>
<dbReference type="SUPFAM" id="SSF53098">
    <property type="entry name" value="Ribonuclease H-like"/>
    <property type="match status" value="1"/>
</dbReference>
<dbReference type="InterPro" id="IPR054353">
    <property type="entry name" value="IstA-like_C"/>
</dbReference>
<dbReference type="RefSeq" id="WP_053551154.1">
    <property type="nucleotide sequence ID" value="NZ_CP010802.1"/>
</dbReference>
<evidence type="ECO:0000259" key="2">
    <source>
        <dbReference type="PROSITE" id="PS50994"/>
    </source>
</evidence>
<reference evidence="4 5" key="1">
    <citation type="submission" date="2015-07" db="EMBL/GenBank/DDBJ databases">
        <title>Isolation and Genomic Characterization of a Novel Halophilic Metal-Reducing Deltaproteobacterium from the Deep Subsurface.</title>
        <authorList>
            <person name="Badalamenti J.P."/>
            <person name="Summers Z.M."/>
            <person name="Gralnick J.A."/>
            <person name="Bond D.R."/>
        </authorList>
    </citation>
    <scope>NUCLEOTIDE SEQUENCE [LARGE SCALE GENOMIC DNA]</scope>
    <source>
        <strain evidence="4 5">WTL</strain>
    </source>
</reference>
<proteinExistence type="inferred from homology"/>
<dbReference type="Pfam" id="PF22483">
    <property type="entry name" value="Mu-transpos_C_2"/>
    <property type="match status" value="1"/>
</dbReference>
<dbReference type="OrthoDB" id="9798623at2"/>
<accession>A0A0M4CZN4</accession>
<dbReference type="InterPro" id="IPR001584">
    <property type="entry name" value="Integrase_cat-core"/>
</dbReference>
<keyword evidence="5" id="KW-1185">Reference proteome</keyword>
<dbReference type="GO" id="GO:0003676">
    <property type="term" value="F:nucleic acid binding"/>
    <property type="evidence" value="ECO:0007669"/>
    <property type="project" value="InterPro"/>
</dbReference>
<organism evidence="4 5">
    <name type="scientific">Desulfuromonas soudanensis</name>
    <dbReference type="NCBI Taxonomy" id="1603606"/>
    <lineage>
        <taxon>Bacteria</taxon>
        <taxon>Pseudomonadati</taxon>
        <taxon>Thermodesulfobacteriota</taxon>
        <taxon>Desulfuromonadia</taxon>
        <taxon>Desulfuromonadales</taxon>
        <taxon>Desulfuromonadaceae</taxon>
        <taxon>Desulfuromonas</taxon>
    </lineage>
</organism>
<dbReference type="NCBIfam" id="NF033546">
    <property type="entry name" value="transpos_IS21"/>
    <property type="match status" value="1"/>
</dbReference>
<evidence type="ECO:0000313" key="4">
    <source>
        <dbReference type="EMBL" id="ALC18204.1"/>
    </source>
</evidence>
<dbReference type="PROSITE" id="PS50994">
    <property type="entry name" value="INTEGRASE"/>
    <property type="match status" value="1"/>
</dbReference>
<feature type="domain" description="Integrase catalytic" evidence="2">
    <location>
        <begin position="136"/>
        <end position="310"/>
    </location>
</feature>
<dbReference type="PATRIC" id="fig|1603606.3.peg.2559"/>
<dbReference type="EMBL" id="CP010802">
    <property type="protein sequence ID" value="ALC17122.1"/>
    <property type="molecule type" value="Genomic_DNA"/>
</dbReference>
<dbReference type="InterPro" id="IPR012337">
    <property type="entry name" value="RNaseH-like_sf"/>
</dbReference>
<sequence>MKQDESEQILHNHLQQTSMLEVQMVHRDKYGAIRELAEQGIAKKAISRALGLDIKTVRKYLEQEQWVSYRREPATRTVLSGFEDWIKNRASEVDYNASVLFREAKLLGYPGGYETLKRFVRPLRTEQRKIAEATLRFETPPGQQGQVDWGSSAVWLGEQRVRLHFFILTLGYSRRPFARAFVDEKMASFLAGHEASFAWFGGRPRELLYDNPRTAVLRREGGQVILNGTFADFVAHYGFRPRFCKPYRARTKGKVESGVKYLKRNFLAGRRFLDLAHLNRELERWLTEVADLRIHGTTGERPIDRFAHESLVEISAVPPYRLETVVTRVVPPDVLVNFSGNRYSVPWRYVGETVEVQVRGSEVLLLFRGEPIACHSKLAGSGQRCIDPAHLQGLFRNPCERPAPHPPRFDPQWPGDDVMIRDLAIYDQVAGL</sequence>
<dbReference type="Proteomes" id="UP000057158">
    <property type="component" value="Chromosome"/>
</dbReference>
<gene>
    <name evidence="3" type="ORF">DSOUD_2361</name>
    <name evidence="4" type="ORF">DSOUD_3490</name>
</gene>
<dbReference type="Gene3D" id="1.10.10.60">
    <property type="entry name" value="Homeodomain-like"/>
    <property type="match status" value="1"/>
</dbReference>
<dbReference type="KEGG" id="des:DSOUD_2361"/>
<dbReference type="PANTHER" id="PTHR35004">
    <property type="entry name" value="TRANSPOSASE RV3428C-RELATED"/>
    <property type="match status" value="1"/>
</dbReference>
<dbReference type="AlphaFoldDB" id="A0A0M4CZN4"/>
<evidence type="ECO:0000313" key="5">
    <source>
        <dbReference type="Proteomes" id="UP000057158"/>
    </source>
</evidence>
<dbReference type="EMBL" id="CP010802">
    <property type="protein sequence ID" value="ALC18204.1"/>
    <property type="molecule type" value="Genomic_DNA"/>
</dbReference>
<dbReference type="Pfam" id="PF00665">
    <property type="entry name" value="rve"/>
    <property type="match status" value="1"/>
</dbReference>
<evidence type="ECO:0000313" key="3">
    <source>
        <dbReference type="EMBL" id="ALC17122.1"/>
    </source>
</evidence>
<dbReference type="STRING" id="1603606.DSOUD_2361"/>
<evidence type="ECO:0000256" key="1">
    <source>
        <dbReference type="ARBA" id="ARBA00009277"/>
    </source>
</evidence>
<dbReference type="GO" id="GO:0015074">
    <property type="term" value="P:DNA integration"/>
    <property type="evidence" value="ECO:0007669"/>
    <property type="project" value="InterPro"/>
</dbReference>
<dbReference type="PANTHER" id="PTHR35004:SF6">
    <property type="entry name" value="TRANSPOSASE"/>
    <property type="match status" value="1"/>
</dbReference>